<sequence>MWALAAAASITEADGLQIPAGFHKRPHAMDARRRIAYRTSLLVLILSRFNGKAAKLENVHLFMWATRTKRTRRMLSAWWAGRRFATAQLHRIDPDLLVTVRLAIADGLVGVKGQGRQRVYLSEKGVDLASAIDQEEELLATEKSFLASFPRLSDAAVARLLGVGAE</sequence>
<keyword evidence="2" id="KW-1185">Reference proteome</keyword>
<comment type="caution">
    <text evidence="1">The sequence shown here is derived from an EMBL/GenBank/DDBJ whole genome shotgun (WGS) entry which is preliminary data.</text>
</comment>
<evidence type="ECO:0000313" key="1">
    <source>
        <dbReference type="EMBL" id="RKR89529.1"/>
    </source>
</evidence>
<name>A0A495JNB3_9ACTN</name>
<accession>A0A495JNB3</accession>
<protein>
    <submittedName>
        <fullName evidence="1">Uncharacterized protein</fullName>
    </submittedName>
</protein>
<reference evidence="1 2" key="1">
    <citation type="submission" date="2018-10" db="EMBL/GenBank/DDBJ databases">
        <title>Sequencing the genomes of 1000 actinobacteria strains.</title>
        <authorList>
            <person name="Klenk H.-P."/>
        </authorList>
    </citation>
    <scope>NUCLEOTIDE SEQUENCE [LARGE SCALE GENOMIC DNA]</scope>
    <source>
        <strain evidence="1 2">DSM 45175</strain>
    </source>
</reference>
<evidence type="ECO:0000313" key="2">
    <source>
        <dbReference type="Proteomes" id="UP000277671"/>
    </source>
</evidence>
<dbReference type="Proteomes" id="UP000277671">
    <property type="component" value="Unassembled WGS sequence"/>
</dbReference>
<dbReference type="AlphaFoldDB" id="A0A495JNB3"/>
<gene>
    <name evidence="1" type="ORF">BDK92_3883</name>
</gene>
<dbReference type="EMBL" id="RBKT01000001">
    <property type="protein sequence ID" value="RKR89529.1"/>
    <property type="molecule type" value="Genomic_DNA"/>
</dbReference>
<organism evidence="1 2">
    <name type="scientific">Micromonospora pisi</name>
    <dbReference type="NCBI Taxonomy" id="589240"/>
    <lineage>
        <taxon>Bacteria</taxon>
        <taxon>Bacillati</taxon>
        <taxon>Actinomycetota</taxon>
        <taxon>Actinomycetes</taxon>
        <taxon>Micromonosporales</taxon>
        <taxon>Micromonosporaceae</taxon>
        <taxon>Micromonospora</taxon>
    </lineage>
</organism>
<proteinExistence type="predicted"/>